<dbReference type="AlphaFoldDB" id="A0A5C4XWG8"/>
<dbReference type="Proteomes" id="UP000629870">
    <property type="component" value="Unassembled WGS sequence"/>
</dbReference>
<dbReference type="OrthoDB" id="67356at2"/>
<reference evidence="2 3" key="1">
    <citation type="submission" date="2019-06" db="EMBL/GenBank/DDBJ databases">
        <title>Genome sequence of Deinococcus radiopugnans ATCC 19172.</title>
        <authorList>
            <person name="Maclea K.S."/>
            <person name="Maynard C.R."/>
        </authorList>
    </citation>
    <scope>NUCLEOTIDE SEQUENCE [LARGE SCALE GENOMIC DNA]</scope>
    <source>
        <strain evidence="2 3">ATCC 19172</strain>
    </source>
</reference>
<organism evidence="2 3">
    <name type="scientific">Deinococcus radiopugnans ATCC 19172</name>
    <dbReference type="NCBI Taxonomy" id="585398"/>
    <lineage>
        <taxon>Bacteria</taxon>
        <taxon>Thermotogati</taxon>
        <taxon>Deinococcota</taxon>
        <taxon>Deinococci</taxon>
        <taxon>Deinococcales</taxon>
        <taxon>Deinococcaceae</taxon>
        <taxon>Deinococcus</taxon>
    </lineage>
</organism>
<name>A0A5C4XWG8_9DEIO</name>
<evidence type="ECO:0000313" key="1">
    <source>
        <dbReference type="EMBL" id="MBB6018645.1"/>
    </source>
</evidence>
<proteinExistence type="predicted"/>
<comment type="caution">
    <text evidence="2">The sequence shown here is derived from an EMBL/GenBank/DDBJ whole genome shotgun (WGS) entry which is preliminary data.</text>
</comment>
<protein>
    <submittedName>
        <fullName evidence="2">Uncharacterized protein</fullName>
    </submittedName>
</protein>
<dbReference type="EMBL" id="VDMO01000034">
    <property type="protein sequence ID" value="TNM67054.1"/>
    <property type="molecule type" value="Genomic_DNA"/>
</dbReference>
<dbReference type="Proteomes" id="UP000313988">
    <property type="component" value="Unassembled WGS sequence"/>
</dbReference>
<dbReference type="EMBL" id="JACHEW010000036">
    <property type="protein sequence ID" value="MBB6018645.1"/>
    <property type="molecule type" value="Genomic_DNA"/>
</dbReference>
<evidence type="ECO:0000313" key="2">
    <source>
        <dbReference type="EMBL" id="TNM67054.1"/>
    </source>
</evidence>
<evidence type="ECO:0000313" key="4">
    <source>
        <dbReference type="Proteomes" id="UP000629870"/>
    </source>
</evidence>
<evidence type="ECO:0000313" key="3">
    <source>
        <dbReference type="Proteomes" id="UP000313988"/>
    </source>
</evidence>
<reference evidence="1 4" key="2">
    <citation type="submission" date="2020-08" db="EMBL/GenBank/DDBJ databases">
        <title>Genomic Encyclopedia of Type Strains, Phase IV (KMG-IV): sequencing the most valuable type-strain genomes for metagenomic binning, comparative biology and taxonomic classification.</title>
        <authorList>
            <person name="Goeker M."/>
        </authorList>
    </citation>
    <scope>NUCLEOTIDE SEQUENCE [LARGE SCALE GENOMIC DNA]</scope>
    <source>
        <strain evidence="1 4">DSM 12027</strain>
    </source>
</reference>
<keyword evidence="4" id="KW-1185">Reference proteome</keyword>
<accession>A0A5C4XWG8</accession>
<dbReference type="RefSeq" id="WP_139404771.1">
    <property type="nucleotide sequence ID" value="NZ_JACHEW010000036.1"/>
</dbReference>
<sequence length="205" mass="22741">MPTTGELLNPLALCGRVEDAARREVLMRGVLGHLSAWQITSEVEADPDWEDVQALLVPRTPPVRTEAPWVRPAVKPGLWLCAAEQSTDLECGEFVDWAWPLGGTEQPVLGVVELQEPLMIRVHRSFYLEAGRPVPAFLRAYDGLLLLGVKEKRARFLVQQMDSLALLDLVVSGYQRRGELRHPAGYVEARLKALEVAETVPASAE</sequence>
<gene>
    <name evidence="2" type="ORF">FHR04_18985</name>
    <name evidence="1" type="ORF">HNQ04_003926</name>
</gene>